<dbReference type="InterPro" id="IPR037523">
    <property type="entry name" value="VOC_core"/>
</dbReference>
<geneLocation type="plasmid" evidence="2 3">
    <name>pLPU83c</name>
</geneLocation>
<protein>
    <submittedName>
        <fullName evidence="2">Glyoxalase/bleomycin resistance protein/dioxygenase</fullName>
    </submittedName>
</protein>
<dbReference type="CDD" id="cd06587">
    <property type="entry name" value="VOC"/>
    <property type="match status" value="1"/>
</dbReference>
<dbReference type="AlphaFoldDB" id="W6S470"/>
<name>W6S470_9HYPH</name>
<reference evidence="2" key="1">
    <citation type="submission" date="2013-11" db="EMBL/GenBank/DDBJ databases">
        <title>Draft genome sequence of the broad-host-range Rhizobium sp. LPU83 strain, a member of the low-genetic diversity Oregon-like Rhizobium sp. group.</title>
        <authorList>
            <person name="Wibberg D."/>
            <person name="Puehler A."/>
            <person name="Schlueter A."/>
        </authorList>
    </citation>
    <scope>NUCLEOTIDE SEQUENCE [LARGE SCALE GENOMIC DNA]</scope>
    <source>
        <strain evidence="2">LPU83</strain>
        <plasmid evidence="2">pLPU83c</plasmid>
    </source>
</reference>
<dbReference type="InterPro" id="IPR004360">
    <property type="entry name" value="Glyas_Fos-R_dOase_dom"/>
</dbReference>
<proteinExistence type="predicted"/>
<evidence type="ECO:0000259" key="1">
    <source>
        <dbReference type="PROSITE" id="PS51819"/>
    </source>
</evidence>
<dbReference type="SUPFAM" id="SSF54593">
    <property type="entry name" value="Glyoxalase/Bleomycin resistance protein/Dihydroxybiphenyl dioxygenase"/>
    <property type="match status" value="1"/>
</dbReference>
<dbReference type="PATRIC" id="fig|348824.6.peg.5293"/>
<gene>
    <name evidence="2" type="ORF">LPU83_pLPU83c_0549</name>
</gene>
<dbReference type="GO" id="GO:0051213">
    <property type="term" value="F:dioxygenase activity"/>
    <property type="evidence" value="ECO:0007669"/>
    <property type="project" value="UniProtKB-KW"/>
</dbReference>
<dbReference type="HOGENOM" id="CLU_161400_0_0_5"/>
<dbReference type="EMBL" id="HG916854">
    <property type="protein sequence ID" value="CDM61111.1"/>
    <property type="molecule type" value="Genomic_DNA"/>
</dbReference>
<accession>W6S470</accession>
<keyword evidence="3" id="KW-1185">Reference proteome</keyword>
<dbReference type="InterPro" id="IPR029068">
    <property type="entry name" value="Glyas_Bleomycin-R_OHBP_Dase"/>
</dbReference>
<dbReference type="PROSITE" id="PS51819">
    <property type="entry name" value="VOC"/>
    <property type="match status" value="1"/>
</dbReference>
<evidence type="ECO:0000313" key="3">
    <source>
        <dbReference type="Proteomes" id="UP000019443"/>
    </source>
</evidence>
<evidence type="ECO:0000313" key="2">
    <source>
        <dbReference type="EMBL" id="CDM61111.1"/>
    </source>
</evidence>
<keyword evidence="2" id="KW-0614">Plasmid</keyword>
<dbReference type="Pfam" id="PF00903">
    <property type="entry name" value="Glyoxalase"/>
    <property type="match status" value="1"/>
</dbReference>
<dbReference type="Proteomes" id="UP000019443">
    <property type="component" value="Plasmid pLPU83c"/>
</dbReference>
<dbReference type="Gene3D" id="3.10.180.10">
    <property type="entry name" value="2,3-Dihydroxybiphenyl 1,2-Dioxygenase, domain 1"/>
    <property type="match status" value="1"/>
</dbReference>
<dbReference type="KEGG" id="rhl:LPU83_pLPU83c_0549"/>
<dbReference type="RefSeq" id="WP_024314107.1">
    <property type="nucleotide sequence ID" value="NZ_ATTO01000009.1"/>
</dbReference>
<feature type="domain" description="VOC" evidence="1">
    <location>
        <begin position="1"/>
        <end position="118"/>
    </location>
</feature>
<organism evidence="2 3">
    <name type="scientific">Rhizobium favelukesii</name>
    <dbReference type="NCBI Taxonomy" id="348824"/>
    <lineage>
        <taxon>Bacteria</taxon>
        <taxon>Pseudomonadati</taxon>
        <taxon>Pseudomonadota</taxon>
        <taxon>Alphaproteobacteria</taxon>
        <taxon>Hyphomicrobiales</taxon>
        <taxon>Rhizobiaceae</taxon>
        <taxon>Rhizobium/Agrobacterium group</taxon>
        <taxon>Rhizobium</taxon>
    </lineage>
</organism>
<sequence>MASVRYIVADVNEAVAFYRDNLDFKIDKHSPGKFAALQRDDLTLYLSAPGAGSGGQAGGDPKPGGWNRFMIVTNEIDVLIERLRRADARFRGKISDGGAGRAILLEDPSGNVIELFEFKKDGA</sequence>